<dbReference type="Proteomes" id="UP000188354">
    <property type="component" value="Chromosome LG01"/>
</dbReference>
<dbReference type="Gene3D" id="1.10.510.10">
    <property type="entry name" value="Transferase(Phosphotransferase) domain 1"/>
    <property type="match status" value="1"/>
</dbReference>
<dbReference type="EMBL" id="MLAU01030507">
    <property type="protein sequence ID" value="OIW21668.1"/>
    <property type="molecule type" value="Genomic_DNA"/>
</dbReference>
<dbReference type="GO" id="GO:0033612">
    <property type="term" value="F:receptor serine/threonine kinase binding"/>
    <property type="evidence" value="ECO:0007669"/>
    <property type="project" value="TreeGrafter"/>
</dbReference>
<accession>A0A1J7ISF9</accession>
<keyword evidence="7" id="KW-1185">Reference proteome</keyword>
<evidence type="ECO:0000313" key="6">
    <source>
        <dbReference type="EMBL" id="OIW21668.1"/>
    </source>
</evidence>
<dbReference type="Gramene" id="OIW21668">
    <property type="protein sequence ID" value="OIW21668"/>
    <property type="gene ID" value="TanjilG_07759"/>
</dbReference>
<evidence type="ECO:0000313" key="5">
    <source>
        <dbReference type="EMBL" id="OIW18134.1"/>
    </source>
</evidence>
<dbReference type="PANTHER" id="PTHR48056:SF45">
    <property type="entry name" value="PROTEIN KINASE DOMAIN-CONTAINING PROTEIN"/>
    <property type="match status" value="1"/>
</dbReference>
<gene>
    <name evidence="6" type="ORF">TanjilG_07759</name>
    <name evidence="5" type="ORF">TanjilG_22332</name>
</gene>
<dbReference type="GO" id="GO:0005524">
    <property type="term" value="F:ATP binding"/>
    <property type="evidence" value="ECO:0007669"/>
    <property type="project" value="InterPro"/>
</dbReference>
<organism evidence="5 7">
    <name type="scientific">Lupinus angustifolius</name>
    <name type="common">Narrow-leaved blue lupine</name>
    <dbReference type="NCBI Taxonomy" id="3871"/>
    <lineage>
        <taxon>Eukaryota</taxon>
        <taxon>Viridiplantae</taxon>
        <taxon>Streptophyta</taxon>
        <taxon>Embryophyta</taxon>
        <taxon>Tracheophyta</taxon>
        <taxon>Spermatophyta</taxon>
        <taxon>Magnoliopsida</taxon>
        <taxon>eudicotyledons</taxon>
        <taxon>Gunneridae</taxon>
        <taxon>Pentapetalae</taxon>
        <taxon>rosids</taxon>
        <taxon>fabids</taxon>
        <taxon>Fabales</taxon>
        <taxon>Fabaceae</taxon>
        <taxon>Papilionoideae</taxon>
        <taxon>50 kb inversion clade</taxon>
        <taxon>genistoids sensu lato</taxon>
        <taxon>core genistoids</taxon>
        <taxon>Genisteae</taxon>
        <taxon>Lupinus</taxon>
    </lineage>
</organism>
<dbReference type="EMBL" id="KV861402">
    <property type="protein sequence ID" value="OIW18134.1"/>
    <property type="molecule type" value="Genomic_DNA"/>
</dbReference>
<dbReference type="Pfam" id="PF00069">
    <property type="entry name" value="Pkinase"/>
    <property type="match status" value="1"/>
</dbReference>
<evidence type="ECO:0000256" key="1">
    <source>
        <dbReference type="ARBA" id="ARBA00022614"/>
    </source>
</evidence>
<dbReference type="PROSITE" id="PS50011">
    <property type="entry name" value="PROTEIN_KINASE_DOM"/>
    <property type="match status" value="1"/>
</dbReference>
<keyword evidence="2" id="KW-0677">Repeat</keyword>
<dbReference type="GO" id="GO:0004672">
    <property type="term" value="F:protein kinase activity"/>
    <property type="evidence" value="ECO:0007669"/>
    <property type="project" value="InterPro"/>
</dbReference>
<dbReference type="InterPro" id="IPR000719">
    <property type="entry name" value="Prot_kinase_dom"/>
</dbReference>
<dbReference type="OMA" id="QGASECM"/>
<evidence type="ECO:0000259" key="4">
    <source>
        <dbReference type="PROSITE" id="PS50011"/>
    </source>
</evidence>
<evidence type="ECO:0000256" key="3">
    <source>
        <dbReference type="ARBA" id="ARBA00023180"/>
    </source>
</evidence>
<dbReference type="AlphaFoldDB" id="A0A1J7ISF9"/>
<dbReference type="PANTHER" id="PTHR48056">
    <property type="entry name" value="LRR RECEPTOR-LIKE SERINE/THREONINE-PROTEIN KINASE-RELATED"/>
    <property type="match status" value="1"/>
</dbReference>
<protein>
    <recommendedName>
        <fullName evidence="4">Protein kinase domain-containing protein</fullName>
    </recommendedName>
</protein>
<evidence type="ECO:0000256" key="2">
    <source>
        <dbReference type="ARBA" id="ARBA00022737"/>
    </source>
</evidence>
<keyword evidence="3" id="KW-0325">Glycoprotein</keyword>
<feature type="domain" description="Protein kinase" evidence="4">
    <location>
        <begin position="1"/>
        <end position="101"/>
    </location>
</feature>
<dbReference type="InterPro" id="IPR050647">
    <property type="entry name" value="Plant_LRR-RLKs"/>
</dbReference>
<dbReference type="Gramene" id="OIW18134">
    <property type="protein sequence ID" value="OIW18134"/>
    <property type="gene ID" value="TanjilG_22332"/>
</dbReference>
<dbReference type="STRING" id="3871.A0A1J7ISF9"/>
<dbReference type="InterPro" id="IPR011009">
    <property type="entry name" value="Kinase-like_dom_sf"/>
</dbReference>
<reference evidence="5 7" key="1">
    <citation type="journal article" date="2017" name="Plant Biotechnol. J.">
        <title>A comprehensive draft genome sequence for lupin (Lupinus angustifolius), an emerging health food: insights into plant-microbe interactions and legume evolution.</title>
        <authorList>
            <person name="Hane J.K."/>
            <person name="Ming Y."/>
            <person name="Kamphuis L.G."/>
            <person name="Nelson M.N."/>
            <person name="Garg G."/>
            <person name="Atkins C.A."/>
            <person name="Bayer P.E."/>
            <person name="Bravo A."/>
            <person name="Bringans S."/>
            <person name="Cannon S."/>
            <person name="Edwards D."/>
            <person name="Foley R."/>
            <person name="Gao L.L."/>
            <person name="Harrison M.J."/>
            <person name="Huang W."/>
            <person name="Hurgobin B."/>
            <person name="Li S."/>
            <person name="Liu C.W."/>
            <person name="McGrath A."/>
            <person name="Morahan G."/>
            <person name="Murray J."/>
            <person name="Weller J."/>
            <person name="Jian J."/>
            <person name="Singh K.B."/>
        </authorList>
    </citation>
    <scope>NUCLEOTIDE SEQUENCE [LARGE SCALE GENOMIC DNA]</scope>
    <source>
        <strain evidence="7">cv. Tanjil</strain>
        <tissue evidence="5">Whole plant</tissue>
    </source>
</reference>
<dbReference type="SUPFAM" id="SSF56112">
    <property type="entry name" value="Protein kinase-like (PK-like)"/>
    <property type="match status" value="1"/>
</dbReference>
<evidence type="ECO:0000313" key="7">
    <source>
        <dbReference type="Proteomes" id="UP000188354"/>
    </source>
</evidence>
<sequence>MGNGSLGELLHGSANNLEWPIWFMIGLGAAEGLSYLHHDFKPKIIDRDIKSNNILLDENNEAHVGDFGLAKVIDMPQSKSMSAVAGSYGYIAPGKLLFLHI</sequence>
<name>A0A1J7ISF9_LUPAN</name>
<proteinExistence type="predicted"/>
<keyword evidence="1" id="KW-0433">Leucine-rich repeat</keyword>